<protein>
    <recommendedName>
        <fullName evidence="3">Secreted protein</fullName>
    </recommendedName>
</protein>
<comment type="caution">
    <text evidence="1">The sequence shown here is derived from an EMBL/GenBank/DDBJ whole genome shotgun (WGS) entry which is preliminary data.</text>
</comment>
<gene>
    <name evidence="1" type="ORF">GCM10010191_21890</name>
</gene>
<organism evidence="1 2">
    <name type="scientific">Actinomadura vinacea</name>
    <dbReference type="NCBI Taxonomy" id="115336"/>
    <lineage>
        <taxon>Bacteria</taxon>
        <taxon>Bacillati</taxon>
        <taxon>Actinomycetota</taxon>
        <taxon>Actinomycetes</taxon>
        <taxon>Streptosporangiales</taxon>
        <taxon>Thermomonosporaceae</taxon>
        <taxon>Actinomadura</taxon>
    </lineage>
</organism>
<reference evidence="1 2" key="1">
    <citation type="journal article" date="2019" name="Int. J. Syst. Evol. Microbiol.">
        <title>The Global Catalogue of Microorganisms (GCM) 10K type strain sequencing project: providing services to taxonomists for standard genome sequencing and annotation.</title>
        <authorList>
            <consortium name="The Broad Institute Genomics Platform"/>
            <consortium name="The Broad Institute Genome Sequencing Center for Infectious Disease"/>
            <person name="Wu L."/>
            <person name="Ma J."/>
        </authorList>
    </citation>
    <scope>NUCLEOTIDE SEQUENCE [LARGE SCALE GENOMIC DNA]</scope>
    <source>
        <strain evidence="1 2">JCM 3325</strain>
    </source>
</reference>
<evidence type="ECO:0000313" key="2">
    <source>
        <dbReference type="Proteomes" id="UP001501231"/>
    </source>
</evidence>
<keyword evidence="2" id="KW-1185">Reference proteome</keyword>
<proteinExistence type="predicted"/>
<evidence type="ECO:0008006" key="3">
    <source>
        <dbReference type="Google" id="ProtNLM"/>
    </source>
</evidence>
<sequence>MLVTLLARAGTMYFLTRAIIHCICVAVEKAVRCAAMTVILWYALRLSGACWSRGPQQVQRAPRVVRQWGSPRCGSGSPRW</sequence>
<accession>A0ABN3IT89</accession>
<evidence type="ECO:0000313" key="1">
    <source>
        <dbReference type="EMBL" id="GAA2412176.1"/>
    </source>
</evidence>
<dbReference type="EMBL" id="BAAARW010000008">
    <property type="protein sequence ID" value="GAA2412176.1"/>
    <property type="molecule type" value="Genomic_DNA"/>
</dbReference>
<dbReference type="Proteomes" id="UP001501231">
    <property type="component" value="Unassembled WGS sequence"/>
</dbReference>
<name>A0ABN3IT89_9ACTN</name>